<evidence type="ECO:0000256" key="7">
    <source>
        <dbReference type="ARBA" id="ARBA00022840"/>
    </source>
</evidence>
<dbReference type="EC" id="2.7.13.3" evidence="2"/>
<evidence type="ECO:0000256" key="4">
    <source>
        <dbReference type="ARBA" id="ARBA00022679"/>
    </source>
</evidence>
<keyword evidence="9" id="KW-1133">Transmembrane helix</keyword>
<reference evidence="11 12" key="1">
    <citation type="submission" date="2019-08" db="EMBL/GenBank/DDBJ databases">
        <authorList>
            <person name="Dong K."/>
        </authorList>
    </citation>
    <scope>NUCLEOTIDE SEQUENCE [LARGE SCALE GENOMIC DNA]</scope>
    <source>
        <strain evidence="11 12">JCM14558</strain>
    </source>
</reference>
<evidence type="ECO:0000256" key="5">
    <source>
        <dbReference type="ARBA" id="ARBA00022741"/>
    </source>
</evidence>
<dbReference type="EMBL" id="VRSV01000002">
    <property type="protein sequence ID" value="TXK09562.1"/>
    <property type="molecule type" value="Genomic_DNA"/>
</dbReference>
<dbReference type="PANTHER" id="PTHR24421">
    <property type="entry name" value="NITRATE/NITRITE SENSOR PROTEIN NARX-RELATED"/>
    <property type="match status" value="1"/>
</dbReference>
<evidence type="ECO:0000256" key="8">
    <source>
        <dbReference type="ARBA" id="ARBA00023012"/>
    </source>
</evidence>
<evidence type="ECO:0000313" key="11">
    <source>
        <dbReference type="EMBL" id="TXK09562.1"/>
    </source>
</evidence>
<dbReference type="SUPFAM" id="SSF103473">
    <property type="entry name" value="MFS general substrate transporter"/>
    <property type="match status" value="1"/>
</dbReference>
<dbReference type="GO" id="GO:0016020">
    <property type="term" value="C:membrane"/>
    <property type="evidence" value="ECO:0007669"/>
    <property type="project" value="InterPro"/>
</dbReference>
<dbReference type="PANTHER" id="PTHR24421:SF10">
    <property type="entry name" value="NITRATE_NITRITE SENSOR PROTEIN NARQ"/>
    <property type="match status" value="1"/>
</dbReference>
<dbReference type="InterPro" id="IPR036259">
    <property type="entry name" value="MFS_trans_sf"/>
</dbReference>
<gene>
    <name evidence="11" type="ORF">FVP77_11620</name>
</gene>
<feature type="transmembrane region" description="Helical" evidence="9">
    <location>
        <begin position="74"/>
        <end position="95"/>
    </location>
</feature>
<feature type="transmembrane region" description="Helical" evidence="9">
    <location>
        <begin position="124"/>
        <end position="141"/>
    </location>
</feature>
<keyword evidence="9" id="KW-0472">Membrane</keyword>
<keyword evidence="6 11" id="KW-0418">Kinase</keyword>
<dbReference type="OrthoDB" id="227596at2"/>
<keyword evidence="12" id="KW-1185">Reference proteome</keyword>
<keyword evidence="8" id="KW-0902">Two-component regulatory system</keyword>
<comment type="catalytic activity">
    <reaction evidence="1">
        <text>ATP + protein L-histidine = ADP + protein N-phospho-L-histidine.</text>
        <dbReference type="EC" id="2.7.13.3"/>
    </reaction>
</comment>
<evidence type="ECO:0000256" key="3">
    <source>
        <dbReference type="ARBA" id="ARBA00022553"/>
    </source>
</evidence>
<dbReference type="GO" id="GO:0000155">
    <property type="term" value="F:phosphorelay sensor kinase activity"/>
    <property type="evidence" value="ECO:0007669"/>
    <property type="project" value="InterPro"/>
</dbReference>
<evidence type="ECO:0000313" key="12">
    <source>
        <dbReference type="Proteomes" id="UP000321034"/>
    </source>
</evidence>
<accession>A0A5C8HW98</accession>
<feature type="transmembrane region" description="Helical" evidence="9">
    <location>
        <begin position="39"/>
        <end position="62"/>
    </location>
</feature>
<feature type="domain" description="Signal transduction histidine kinase subgroup 3 dimerisation and phosphoacceptor" evidence="10">
    <location>
        <begin position="234"/>
        <end position="297"/>
    </location>
</feature>
<keyword evidence="4" id="KW-0808">Transferase</keyword>
<proteinExistence type="predicted"/>
<keyword evidence="7" id="KW-0067">ATP-binding</keyword>
<name>A0A5C8HW98_9MICO</name>
<dbReference type="InterPro" id="IPR050482">
    <property type="entry name" value="Sensor_HK_TwoCompSys"/>
</dbReference>
<evidence type="ECO:0000256" key="6">
    <source>
        <dbReference type="ARBA" id="ARBA00022777"/>
    </source>
</evidence>
<evidence type="ECO:0000256" key="9">
    <source>
        <dbReference type="SAM" id="Phobius"/>
    </source>
</evidence>
<keyword evidence="9" id="KW-0812">Transmembrane</keyword>
<evidence type="ECO:0000259" key="10">
    <source>
        <dbReference type="Pfam" id="PF07730"/>
    </source>
</evidence>
<evidence type="ECO:0000256" key="2">
    <source>
        <dbReference type="ARBA" id="ARBA00012438"/>
    </source>
</evidence>
<dbReference type="Proteomes" id="UP000321034">
    <property type="component" value="Unassembled WGS sequence"/>
</dbReference>
<dbReference type="GO" id="GO:0005524">
    <property type="term" value="F:ATP binding"/>
    <property type="evidence" value="ECO:0007669"/>
    <property type="project" value="UniProtKB-KW"/>
</dbReference>
<dbReference type="RefSeq" id="WP_147894774.1">
    <property type="nucleotide sequence ID" value="NZ_BAAANR010000001.1"/>
</dbReference>
<evidence type="ECO:0000256" key="1">
    <source>
        <dbReference type="ARBA" id="ARBA00000085"/>
    </source>
</evidence>
<dbReference type="InterPro" id="IPR036890">
    <property type="entry name" value="HATPase_C_sf"/>
</dbReference>
<dbReference type="Pfam" id="PF07730">
    <property type="entry name" value="HisKA_3"/>
    <property type="match status" value="1"/>
</dbReference>
<dbReference type="GO" id="GO:0046983">
    <property type="term" value="F:protein dimerization activity"/>
    <property type="evidence" value="ECO:0007669"/>
    <property type="project" value="InterPro"/>
</dbReference>
<comment type="caution">
    <text evidence="11">The sequence shown here is derived from an EMBL/GenBank/DDBJ whole genome shotgun (WGS) entry which is preliminary data.</text>
</comment>
<keyword evidence="5" id="KW-0547">Nucleotide-binding</keyword>
<feature type="transmembrane region" description="Helical" evidence="9">
    <location>
        <begin position="148"/>
        <end position="169"/>
    </location>
</feature>
<protein>
    <recommendedName>
        <fullName evidence="2">histidine kinase</fullName>
        <ecNumber evidence="2">2.7.13.3</ecNumber>
    </recommendedName>
</protein>
<dbReference type="Gene3D" id="3.30.565.10">
    <property type="entry name" value="Histidine kinase-like ATPase, C-terminal domain"/>
    <property type="match status" value="1"/>
</dbReference>
<organism evidence="11 12">
    <name type="scientific">Microbacterium hatanonis</name>
    <dbReference type="NCBI Taxonomy" id="404366"/>
    <lineage>
        <taxon>Bacteria</taxon>
        <taxon>Bacillati</taxon>
        <taxon>Actinomycetota</taxon>
        <taxon>Actinomycetes</taxon>
        <taxon>Micrococcales</taxon>
        <taxon>Microbacteriaceae</taxon>
        <taxon>Microbacterium</taxon>
    </lineage>
</organism>
<dbReference type="AlphaFoldDB" id="A0A5C8HW98"/>
<sequence>MSLQAGTRSSSSLRSPTSLGGILAEPETLDRRILGRPRAALLFALTVFVATAVQVLSVPISALVSAQGQWSLPIPLPAMFTLLIVGCAAQCALLLICDRHPVMAVAGTTAIYLALALGLSVPSWLVPMRAVIAIALFLLATRAAPVRTLLTLAAVIVVSVVGFLLWALALGGDVGVAVGFVVAEAVGIVAITGGATVLGLWWGAQTRRLLLERHRADTARREHEKRVEEARGRERARIAQELHDVAGQHLAGLIALTDAAMSLAPEHPERALELVEDVRNEGRFAAASLAGALADFRAVGATPIEATRDLRRADELVTYWQKRGMPLQFASSGPMDELPAVVSTTAYRALQEALTNAAKHAPGAAVDVDLAHSPGMLELHVKNDPPRPGTEPLPGLNLGWGLTGMREHIDLLRGTMTSGDTADGGWGVRVRIPVAHID</sequence>
<dbReference type="SUPFAM" id="SSF55874">
    <property type="entry name" value="ATPase domain of HSP90 chaperone/DNA topoisomerase II/histidine kinase"/>
    <property type="match status" value="1"/>
</dbReference>
<feature type="transmembrane region" description="Helical" evidence="9">
    <location>
        <begin position="175"/>
        <end position="203"/>
    </location>
</feature>
<keyword evidence="3" id="KW-0597">Phosphoprotein</keyword>
<dbReference type="InterPro" id="IPR011712">
    <property type="entry name" value="Sig_transdc_His_kin_sub3_dim/P"/>
</dbReference>
<dbReference type="CDD" id="cd16917">
    <property type="entry name" value="HATPase_UhpB-NarQ-NarX-like"/>
    <property type="match status" value="1"/>
</dbReference>
<feature type="transmembrane region" description="Helical" evidence="9">
    <location>
        <begin position="102"/>
        <end position="118"/>
    </location>
</feature>
<dbReference type="Gene3D" id="1.20.5.1930">
    <property type="match status" value="1"/>
</dbReference>